<dbReference type="InterPro" id="IPR011692">
    <property type="entry name" value="Stress_up-reg_Nod19"/>
</dbReference>
<keyword evidence="1" id="KW-1133">Transmembrane helix</keyword>
<protein>
    <recommendedName>
        <fullName evidence="4">Stress up-regulated Nod 19</fullName>
    </recommendedName>
</protein>
<organism evidence="2 3">
    <name type="scientific">Iris pallida</name>
    <name type="common">Sweet iris</name>
    <dbReference type="NCBI Taxonomy" id="29817"/>
    <lineage>
        <taxon>Eukaryota</taxon>
        <taxon>Viridiplantae</taxon>
        <taxon>Streptophyta</taxon>
        <taxon>Embryophyta</taxon>
        <taxon>Tracheophyta</taxon>
        <taxon>Spermatophyta</taxon>
        <taxon>Magnoliopsida</taxon>
        <taxon>Liliopsida</taxon>
        <taxon>Asparagales</taxon>
        <taxon>Iridaceae</taxon>
        <taxon>Iridoideae</taxon>
        <taxon>Irideae</taxon>
        <taxon>Iris</taxon>
    </lineage>
</organism>
<reference evidence="2" key="1">
    <citation type="journal article" date="2023" name="GigaByte">
        <title>Genome assembly of the bearded iris, Iris pallida Lam.</title>
        <authorList>
            <person name="Bruccoleri R.E."/>
            <person name="Oakeley E.J."/>
            <person name="Faust A.M.E."/>
            <person name="Altorfer M."/>
            <person name="Dessus-Babus S."/>
            <person name="Burckhardt D."/>
            <person name="Oertli M."/>
            <person name="Naumann U."/>
            <person name="Petersen F."/>
            <person name="Wong J."/>
        </authorList>
    </citation>
    <scope>NUCLEOTIDE SEQUENCE</scope>
    <source>
        <strain evidence="2">GSM-AAB239-AS_SAM_17_03QT</strain>
    </source>
</reference>
<dbReference type="EMBL" id="JANAVB010011248">
    <property type="protein sequence ID" value="KAJ6837696.1"/>
    <property type="molecule type" value="Genomic_DNA"/>
</dbReference>
<keyword evidence="3" id="KW-1185">Reference proteome</keyword>
<sequence length="478" mass="53783">MPVEFVLLYNDTIRLPCSILPSIHLCGCRINQVKMWHSRFWVLSLAVLFSTPFVHASRASGRIDGPVKSSVFLSPPFFLQQGSVVNKYYYDIPFPRGHTALKSFAAEVVDEMGVSVPLYETYLHHWTVERYYGRKGTQVHRWSPKFILARNAGVCKNDLAQYFGLGSETRRTSTWVPGPYGIEVGNPKEIPSGYEERWVLNVHAIDTRPGVKDRFRCTECRCSLYNVTKNEYGYPLDKDYIGGQDCCYDQTRCQLRDGFKGGEVRKLFLKYTVKWVEWDETIVPVKVYILDVTDPGKTTDRSSCKVEYQVEPCNLEEERNGKCVDTKKTTVAIPRGGEIVYGVAHQHSGGIGAALYGQDGRLLCSSIPTYGKGSEAGNEVGYIVGMSTCYPEPGSVRISDGELLTAESNYSSSQLHTGVMGLFYFLVAEPQPLNSSISWGDEVMKRWWAFGLVGVIMAVIFGVSYRRGRHNEEGYQSI</sequence>
<dbReference type="AlphaFoldDB" id="A0AAX6H9M0"/>
<keyword evidence="1" id="KW-0472">Membrane</keyword>
<proteinExistence type="predicted"/>
<reference evidence="2" key="2">
    <citation type="submission" date="2023-04" db="EMBL/GenBank/DDBJ databases">
        <authorList>
            <person name="Bruccoleri R.E."/>
            <person name="Oakeley E.J."/>
            <person name="Faust A.-M."/>
            <person name="Dessus-Babus S."/>
            <person name="Altorfer M."/>
            <person name="Burckhardt D."/>
            <person name="Oertli M."/>
            <person name="Naumann U."/>
            <person name="Petersen F."/>
            <person name="Wong J."/>
        </authorList>
    </citation>
    <scope>NUCLEOTIDE SEQUENCE</scope>
    <source>
        <strain evidence="2">GSM-AAB239-AS_SAM_17_03QT</strain>
        <tissue evidence="2">Leaf</tissue>
    </source>
</reference>
<dbReference type="PANTHER" id="PTHR33390:SF1">
    <property type="entry name" value="STRESS UP-REGULATED NOD 19 PROTEIN"/>
    <property type="match status" value="1"/>
</dbReference>
<comment type="caution">
    <text evidence="2">The sequence shown here is derived from an EMBL/GenBank/DDBJ whole genome shotgun (WGS) entry which is preliminary data.</text>
</comment>
<evidence type="ECO:0000313" key="3">
    <source>
        <dbReference type="Proteomes" id="UP001140949"/>
    </source>
</evidence>
<name>A0AAX6H9M0_IRIPA</name>
<evidence type="ECO:0000313" key="2">
    <source>
        <dbReference type="EMBL" id="KAJ6837696.1"/>
    </source>
</evidence>
<dbReference type="Proteomes" id="UP001140949">
    <property type="component" value="Unassembled WGS sequence"/>
</dbReference>
<dbReference type="Pfam" id="PF07712">
    <property type="entry name" value="SURNod19"/>
    <property type="match status" value="1"/>
</dbReference>
<accession>A0AAX6H9M0</accession>
<evidence type="ECO:0008006" key="4">
    <source>
        <dbReference type="Google" id="ProtNLM"/>
    </source>
</evidence>
<evidence type="ECO:0000256" key="1">
    <source>
        <dbReference type="SAM" id="Phobius"/>
    </source>
</evidence>
<gene>
    <name evidence="2" type="ORF">M6B38_119370</name>
</gene>
<keyword evidence="1" id="KW-0812">Transmembrane</keyword>
<dbReference type="PANTHER" id="PTHR33390">
    <property type="entry name" value="STRESS UP-REGULATED NOD 19 PROTEIN"/>
    <property type="match status" value="1"/>
</dbReference>
<feature type="transmembrane region" description="Helical" evidence="1">
    <location>
        <begin position="447"/>
        <end position="465"/>
    </location>
</feature>